<dbReference type="InterPro" id="IPR011042">
    <property type="entry name" value="6-blade_b-propeller_TolB-like"/>
</dbReference>
<dbReference type="GO" id="GO:0004341">
    <property type="term" value="F:gluconolactonase activity"/>
    <property type="evidence" value="ECO:0007669"/>
    <property type="project" value="TreeGrafter"/>
</dbReference>
<dbReference type="Proteomes" id="UP000198284">
    <property type="component" value="Unassembled WGS sequence"/>
</dbReference>
<feature type="binding site" evidence="3">
    <location>
        <position position="101"/>
    </location>
    <ligand>
        <name>substrate</name>
    </ligand>
</feature>
<accession>A0A239LBM8</accession>
<dbReference type="GO" id="GO:0005509">
    <property type="term" value="F:calcium ion binding"/>
    <property type="evidence" value="ECO:0007669"/>
    <property type="project" value="TreeGrafter"/>
</dbReference>
<dbReference type="PANTHER" id="PTHR10907">
    <property type="entry name" value="REGUCALCIN"/>
    <property type="match status" value="1"/>
</dbReference>
<gene>
    <name evidence="5" type="ORF">SAMN06265795_12061</name>
</gene>
<keyword evidence="3" id="KW-0479">Metal-binding</keyword>
<keyword evidence="6" id="KW-1185">Reference proteome</keyword>
<dbReference type="Gene3D" id="2.120.10.30">
    <property type="entry name" value="TolB, C-terminal domain"/>
    <property type="match status" value="1"/>
</dbReference>
<protein>
    <submittedName>
        <fullName evidence="5">Sugar lactone lactonase YvrE</fullName>
    </submittedName>
</protein>
<dbReference type="PANTHER" id="PTHR10907:SF47">
    <property type="entry name" value="REGUCALCIN"/>
    <property type="match status" value="1"/>
</dbReference>
<proteinExistence type="inferred from homology"/>
<dbReference type="AlphaFoldDB" id="A0A239LBM8"/>
<feature type="binding site" evidence="3">
    <location>
        <position position="16"/>
    </location>
    <ligand>
        <name>a divalent metal cation</name>
        <dbReference type="ChEBI" id="CHEBI:60240"/>
    </ligand>
</feature>
<keyword evidence="3" id="KW-0862">Zinc</keyword>
<dbReference type="InterPro" id="IPR005511">
    <property type="entry name" value="SMP-30"/>
</dbReference>
<evidence type="ECO:0000259" key="4">
    <source>
        <dbReference type="Pfam" id="PF08450"/>
    </source>
</evidence>
<sequence>MDRFTVVSDAPMLLGESPVWRPADNALFWIDIAGQTVWQRRLADGREKHWRLPSEPGCIALCRDGRLVVAMRSGIAFLDSVTGELSPVMAAPYDVTTTRFNDGKCDAAGRFWLGTIYEPRDKPLAALYCLDKGTLTKTGNFGTVSNGLAFSPDSHTLYHADTTSHVVRSYDFDLITGHLGNGRELMRFETQRGPSYGGRPDGAAVDSEGNYWCAMYEGARIIKISPYGRLLDSIPVPVRCPTMVAFGGDDLQTLFITSVSQNRPKEELAAYPLSGHVFATRVTVPGLPAATYLP</sequence>
<feature type="binding site" evidence="3">
    <location>
        <position position="146"/>
    </location>
    <ligand>
        <name>a divalent metal cation</name>
        <dbReference type="ChEBI" id="CHEBI:60240"/>
    </ligand>
</feature>
<comment type="cofactor">
    <cofactor evidence="3">
        <name>Zn(2+)</name>
        <dbReference type="ChEBI" id="CHEBI:29105"/>
    </cofactor>
    <text evidence="3">Binds 1 divalent metal cation per subunit.</text>
</comment>
<dbReference type="OrthoDB" id="9775406at2"/>
<dbReference type="EMBL" id="FZOT01000020">
    <property type="protein sequence ID" value="SNT27039.1"/>
    <property type="molecule type" value="Genomic_DNA"/>
</dbReference>
<dbReference type="PRINTS" id="PR01790">
    <property type="entry name" value="SMP30FAMILY"/>
</dbReference>
<dbReference type="InterPro" id="IPR013658">
    <property type="entry name" value="SGL"/>
</dbReference>
<evidence type="ECO:0000256" key="3">
    <source>
        <dbReference type="PIRSR" id="PIRSR605511-2"/>
    </source>
</evidence>
<feature type="active site" description="Proton donor/acceptor" evidence="2">
    <location>
        <position position="201"/>
    </location>
</feature>
<reference evidence="5 6" key="1">
    <citation type="submission" date="2017-06" db="EMBL/GenBank/DDBJ databases">
        <authorList>
            <person name="Kim H.J."/>
            <person name="Triplett B.A."/>
        </authorList>
    </citation>
    <scope>NUCLEOTIDE SEQUENCE [LARGE SCALE GENOMIC DNA]</scope>
    <source>
        <strain evidence="5 6">U15</strain>
    </source>
</reference>
<dbReference type="GO" id="GO:0019853">
    <property type="term" value="P:L-ascorbic acid biosynthetic process"/>
    <property type="evidence" value="ECO:0007669"/>
    <property type="project" value="TreeGrafter"/>
</dbReference>
<feature type="domain" description="SMP-30/Gluconolactonase/LRE-like region" evidence="4">
    <location>
        <begin position="14"/>
        <end position="259"/>
    </location>
</feature>
<feature type="binding site" evidence="3">
    <location>
        <position position="99"/>
    </location>
    <ligand>
        <name>substrate</name>
    </ligand>
</feature>
<evidence type="ECO:0000313" key="6">
    <source>
        <dbReference type="Proteomes" id="UP000198284"/>
    </source>
</evidence>
<dbReference type="RefSeq" id="WP_089401331.1">
    <property type="nucleotide sequence ID" value="NZ_FZOT01000020.1"/>
</dbReference>
<evidence type="ECO:0000256" key="1">
    <source>
        <dbReference type="ARBA" id="ARBA00008853"/>
    </source>
</evidence>
<dbReference type="SUPFAM" id="SSF63829">
    <property type="entry name" value="Calcium-dependent phosphotriesterase"/>
    <property type="match status" value="1"/>
</dbReference>
<dbReference type="Pfam" id="PF08450">
    <property type="entry name" value="SGL"/>
    <property type="match status" value="1"/>
</dbReference>
<feature type="binding site" evidence="3">
    <location>
        <position position="201"/>
    </location>
    <ligand>
        <name>a divalent metal cation</name>
        <dbReference type="ChEBI" id="CHEBI:60240"/>
    </ligand>
</feature>
<evidence type="ECO:0000313" key="5">
    <source>
        <dbReference type="EMBL" id="SNT27039.1"/>
    </source>
</evidence>
<name>A0A239LBM8_9BURK</name>
<organism evidence="5 6">
    <name type="scientific">Noviherbaspirillum humi</name>
    <dbReference type="NCBI Taxonomy" id="1688639"/>
    <lineage>
        <taxon>Bacteria</taxon>
        <taxon>Pseudomonadati</taxon>
        <taxon>Pseudomonadota</taxon>
        <taxon>Betaproteobacteria</taxon>
        <taxon>Burkholderiales</taxon>
        <taxon>Oxalobacteraceae</taxon>
        <taxon>Noviherbaspirillum</taxon>
    </lineage>
</organism>
<comment type="similarity">
    <text evidence="1">Belongs to the SMP-30/CGR1 family.</text>
</comment>
<evidence type="ECO:0000256" key="2">
    <source>
        <dbReference type="PIRSR" id="PIRSR605511-1"/>
    </source>
</evidence>